<gene>
    <name evidence="1" type="ORF">MAR_019951</name>
</gene>
<accession>A0ABY7E3L5</accession>
<organism evidence="1 2">
    <name type="scientific">Mya arenaria</name>
    <name type="common">Soft-shell clam</name>
    <dbReference type="NCBI Taxonomy" id="6604"/>
    <lineage>
        <taxon>Eukaryota</taxon>
        <taxon>Metazoa</taxon>
        <taxon>Spiralia</taxon>
        <taxon>Lophotrochozoa</taxon>
        <taxon>Mollusca</taxon>
        <taxon>Bivalvia</taxon>
        <taxon>Autobranchia</taxon>
        <taxon>Heteroconchia</taxon>
        <taxon>Euheterodonta</taxon>
        <taxon>Imparidentia</taxon>
        <taxon>Neoheterodontei</taxon>
        <taxon>Myida</taxon>
        <taxon>Myoidea</taxon>
        <taxon>Myidae</taxon>
        <taxon>Mya</taxon>
    </lineage>
</organism>
<keyword evidence="2" id="KW-1185">Reference proteome</keyword>
<dbReference type="Proteomes" id="UP001164746">
    <property type="component" value="Chromosome 5"/>
</dbReference>
<name>A0ABY7E3L5_MYAAR</name>
<sequence length="94" mass="10923">MLCDSRRAYLWNIDYGRPDRTHHGLREDVVMNLTEDVQNNLSGEAWLTERREDAQSDDHYSLSSEVAVDKAMVKYTARLSFCQYMPAKPNNRGI</sequence>
<reference evidence="1" key="1">
    <citation type="submission" date="2022-11" db="EMBL/GenBank/DDBJ databases">
        <title>Centuries of genome instability and evolution in soft-shell clam transmissible cancer (bioRxiv).</title>
        <authorList>
            <person name="Hart S.F.M."/>
            <person name="Yonemitsu M.A."/>
            <person name="Giersch R.M."/>
            <person name="Beal B.F."/>
            <person name="Arriagada G."/>
            <person name="Davis B.W."/>
            <person name="Ostrander E.A."/>
            <person name="Goff S.P."/>
            <person name="Metzger M.J."/>
        </authorList>
    </citation>
    <scope>NUCLEOTIDE SEQUENCE</scope>
    <source>
        <strain evidence="1">MELC-2E11</strain>
        <tissue evidence="1">Siphon/mantle</tissue>
    </source>
</reference>
<evidence type="ECO:0000313" key="2">
    <source>
        <dbReference type="Proteomes" id="UP001164746"/>
    </source>
</evidence>
<dbReference type="EMBL" id="CP111016">
    <property type="protein sequence ID" value="WAR04582.1"/>
    <property type="molecule type" value="Genomic_DNA"/>
</dbReference>
<evidence type="ECO:0000313" key="1">
    <source>
        <dbReference type="EMBL" id="WAR04582.1"/>
    </source>
</evidence>
<protein>
    <submittedName>
        <fullName evidence="1">Uncharacterized protein</fullName>
    </submittedName>
</protein>
<proteinExistence type="predicted"/>